<keyword evidence="3" id="KW-1185">Reference proteome</keyword>
<evidence type="ECO:0000313" key="2">
    <source>
        <dbReference type="EMBL" id="NDL59624.1"/>
    </source>
</evidence>
<dbReference type="GO" id="GO:0016491">
    <property type="term" value="F:oxidoreductase activity"/>
    <property type="evidence" value="ECO:0007669"/>
    <property type="project" value="InterPro"/>
</dbReference>
<dbReference type="EMBL" id="WLZY01000008">
    <property type="protein sequence ID" value="NDL59624.1"/>
    <property type="molecule type" value="Genomic_DNA"/>
</dbReference>
<sequence length="284" mass="31977">MDHSEADLGLFGPDSISWRVHREPVLWVAGVRALYLQALHPRAVQGVVQNTDYRQGNWARFMRTAEYVATVVFGTTHDAQRAGARVRKLHDRLRATDPATGEEYRIDEPELLRWVHVCEVDSFVTTARRAGVRLSDDDVDRYYGEQVRAGELIGLDPATIPDSAEAVAEYFQNIRPELALTPAARDVARFLALPPMPRRYGWTVGRPAWLMVAGSAFTLLPRWARRLYRMPGVPVTDVAATVNVRWLRTLARLLPVAEGPIYRDAMRRVEQAAAAPDGRPSRSQ</sequence>
<dbReference type="RefSeq" id="WP_162452327.1">
    <property type="nucleotide sequence ID" value="NZ_WLZY01000008.1"/>
</dbReference>
<proteinExistence type="predicted"/>
<dbReference type="Proteomes" id="UP000460435">
    <property type="component" value="Unassembled WGS sequence"/>
</dbReference>
<evidence type="ECO:0000313" key="3">
    <source>
        <dbReference type="Proteomes" id="UP000460435"/>
    </source>
</evidence>
<comment type="caution">
    <text evidence="2">The sequence shown here is derived from an EMBL/GenBank/DDBJ whole genome shotgun (WGS) entry which is preliminary data.</text>
</comment>
<protein>
    <submittedName>
        <fullName evidence="2">DUF2236 domain-containing protein</fullName>
    </submittedName>
</protein>
<reference evidence="2 3" key="1">
    <citation type="submission" date="2019-11" db="EMBL/GenBank/DDBJ databases">
        <authorList>
            <person name="Li X.-J."/>
            <person name="Feng X.-M."/>
        </authorList>
    </citation>
    <scope>NUCLEOTIDE SEQUENCE [LARGE SCALE GENOMIC DNA]</scope>
    <source>
        <strain evidence="2 3">XMNu-373</strain>
    </source>
</reference>
<dbReference type="PANTHER" id="PTHR36151">
    <property type="entry name" value="BLR2777 PROTEIN"/>
    <property type="match status" value="1"/>
</dbReference>
<dbReference type="InterPro" id="IPR018713">
    <property type="entry name" value="MPAB/Lcp_cat_dom"/>
</dbReference>
<name>A0A7K3M8L8_9ACTN</name>
<accession>A0A7K3M8L8</accession>
<dbReference type="PANTHER" id="PTHR36151:SF3">
    <property type="entry name" value="ER-BOUND OXYGENASE MPAB_MPAB'_RUBBER OXYGENASE CATALYTIC DOMAIN-CONTAINING PROTEIN"/>
    <property type="match status" value="1"/>
</dbReference>
<evidence type="ECO:0000259" key="1">
    <source>
        <dbReference type="Pfam" id="PF09995"/>
    </source>
</evidence>
<gene>
    <name evidence="2" type="ORF">F7O44_21365</name>
</gene>
<organism evidence="2 3">
    <name type="scientific">Phytoactinopolyspora mesophila</name>
    <dbReference type="NCBI Taxonomy" id="2650750"/>
    <lineage>
        <taxon>Bacteria</taxon>
        <taxon>Bacillati</taxon>
        <taxon>Actinomycetota</taxon>
        <taxon>Actinomycetes</taxon>
        <taxon>Jiangellales</taxon>
        <taxon>Jiangellaceae</taxon>
        <taxon>Phytoactinopolyspora</taxon>
    </lineage>
</organism>
<feature type="domain" description="ER-bound oxygenase mpaB/mpaB'/Rubber oxygenase catalytic" evidence="1">
    <location>
        <begin position="18"/>
        <end position="252"/>
    </location>
</feature>
<dbReference type="Pfam" id="PF09995">
    <property type="entry name" value="MPAB_Lcp_cat"/>
    <property type="match status" value="1"/>
</dbReference>
<dbReference type="AlphaFoldDB" id="A0A7K3M8L8"/>